<proteinExistence type="inferred from homology"/>
<dbReference type="InterPro" id="IPR032799">
    <property type="entry name" value="TAXi_C"/>
</dbReference>
<name>A0A9Q0JMY3_9ROSI</name>
<dbReference type="PANTHER" id="PTHR47965:SF103">
    <property type="entry name" value="EUKARYOTIC ASPARTYL PROTEASE FAMILY PROTEIN"/>
    <property type="match status" value="1"/>
</dbReference>
<dbReference type="Proteomes" id="UP001141552">
    <property type="component" value="Unassembled WGS sequence"/>
</dbReference>
<dbReference type="InterPro" id="IPR033868">
    <property type="entry name" value="Xylanase_inhibitor_I-like"/>
</dbReference>
<dbReference type="SUPFAM" id="SSF50630">
    <property type="entry name" value="Acid proteases"/>
    <property type="match status" value="1"/>
</dbReference>
<dbReference type="InterPro" id="IPR033121">
    <property type="entry name" value="PEPTIDASE_A1"/>
</dbReference>
<dbReference type="Pfam" id="PF14543">
    <property type="entry name" value="TAXi_N"/>
    <property type="match status" value="1"/>
</dbReference>
<evidence type="ECO:0000256" key="1">
    <source>
        <dbReference type="ARBA" id="ARBA00004239"/>
    </source>
</evidence>
<protein>
    <recommendedName>
        <fullName evidence="6">Peptidase A1 domain-containing protein</fullName>
    </recommendedName>
</protein>
<comment type="similarity">
    <text evidence="2">Belongs to the peptidase A1 family.</text>
</comment>
<keyword evidence="3" id="KW-0964">Secreted</keyword>
<dbReference type="FunFam" id="2.40.70.10:FF:000041">
    <property type="entry name" value="Basic 7S globulin"/>
    <property type="match status" value="1"/>
</dbReference>
<dbReference type="OrthoDB" id="1904546at2759"/>
<feature type="signal peptide" evidence="5">
    <location>
        <begin position="1"/>
        <end position="28"/>
    </location>
</feature>
<dbReference type="Pfam" id="PF14541">
    <property type="entry name" value="TAXi_C"/>
    <property type="match status" value="1"/>
</dbReference>
<dbReference type="GO" id="GO:0004190">
    <property type="term" value="F:aspartic-type endopeptidase activity"/>
    <property type="evidence" value="ECO:0007669"/>
    <property type="project" value="InterPro"/>
</dbReference>
<dbReference type="InterPro" id="IPR032861">
    <property type="entry name" value="TAXi_N"/>
</dbReference>
<dbReference type="CDD" id="cd05489">
    <property type="entry name" value="xylanase_inhibitor_I_like"/>
    <property type="match status" value="1"/>
</dbReference>
<evidence type="ECO:0000256" key="5">
    <source>
        <dbReference type="SAM" id="SignalP"/>
    </source>
</evidence>
<dbReference type="Gene3D" id="2.40.70.10">
    <property type="entry name" value="Acid Proteases"/>
    <property type="match status" value="2"/>
</dbReference>
<sequence length="433" mass="46733">MALSLDNINLLSLLLLFLILPSTSQTYARPRSVVLPIIKDSKTLQYLAQLNQRTPLVPLKLTVDLGGQFLWVDCAGYVSSTYAPSHCNSFQCTLANSNNCIKECTYSSPMPGCYNNTCGLLPDNTVIGGVGSTGQLGQDVLSIPSAYTGLVYSVPKFLFICAKGYLLDSLASGVTGMAGLGRTNISLPSQFSAYFRFDRKFAVCLSPSTVSNGAIVFGNGVPGGIDTSKSLLYTPLLINPVSTATSYFGNESSSDYFIGVQSVKVNGKLIRFDSKLLSIDNQDFGGTKISTVYPYMVMATSIYNAVLEAFANEMPHIPRVKAVPPFGLCYNSSSINNTSHAGPDVPHIDLVFQRKSVYWRIYGANSMVKVSNDVMCLGIVNIGSKPRTSIVLGGHFIEDILLQFDIPHARLGFSNSLLLQNKSCSDINAKSMS</sequence>
<comment type="subcellular location">
    <subcellularLocation>
        <location evidence="1">Secreted</location>
        <location evidence="1">Extracellular space</location>
    </subcellularLocation>
</comment>
<dbReference type="AlphaFoldDB" id="A0A9Q0JMY3"/>
<evidence type="ECO:0000256" key="2">
    <source>
        <dbReference type="ARBA" id="ARBA00007447"/>
    </source>
</evidence>
<reference evidence="7" key="2">
    <citation type="journal article" date="2023" name="Plants (Basel)">
        <title>Annotation of the Turnera subulata (Passifloraceae) Draft Genome Reveals the S-Locus Evolved after the Divergence of Turneroideae from Passifloroideae in a Stepwise Manner.</title>
        <authorList>
            <person name="Henning P.M."/>
            <person name="Roalson E.H."/>
            <person name="Mir W."/>
            <person name="McCubbin A.G."/>
            <person name="Shore J.S."/>
        </authorList>
    </citation>
    <scope>NUCLEOTIDE SEQUENCE</scope>
    <source>
        <strain evidence="7">F60SS</strain>
    </source>
</reference>
<evidence type="ECO:0000256" key="3">
    <source>
        <dbReference type="ARBA" id="ARBA00022525"/>
    </source>
</evidence>
<dbReference type="GO" id="GO:0005576">
    <property type="term" value="C:extracellular region"/>
    <property type="evidence" value="ECO:0007669"/>
    <property type="project" value="UniProtKB-SubCell"/>
</dbReference>
<dbReference type="PROSITE" id="PS51767">
    <property type="entry name" value="PEPTIDASE_A1"/>
    <property type="match status" value="1"/>
</dbReference>
<dbReference type="InterPro" id="IPR001461">
    <property type="entry name" value="Aspartic_peptidase_A1"/>
</dbReference>
<dbReference type="InterPro" id="IPR021109">
    <property type="entry name" value="Peptidase_aspartic_dom_sf"/>
</dbReference>
<keyword evidence="4 5" id="KW-0732">Signal</keyword>
<comment type="caution">
    <text evidence="7">The sequence shown here is derived from an EMBL/GenBank/DDBJ whole genome shotgun (WGS) entry which is preliminary data.</text>
</comment>
<keyword evidence="8" id="KW-1185">Reference proteome</keyword>
<gene>
    <name evidence="7" type="ORF">Tsubulata_006888</name>
</gene>
<feature type="domain" description="Peptidase A1" evidence="6">
    <location>
        <begin position="46"/>
        <end position="414"/>
    </location>
</feature>
<evidence type="ECO:0000313" key="7">
    <source>
        <dbReference type="EMBL" id="KAJ4848686.1"/>
    </source>
</evidence>
<feature type="chain" id="PRO_5040265502" description="Peptidase A1 domain-containing protein" evidence="5">
    <location>
        <begin position="29"/>
        <end position="433"/>
    </location>
</feature>
<evidence type="ECO:0000313" key="8">
    <source>
        <dbReference type="Proteomes" id="UP001141552"/>
    </source>
</evidence>
<dbReference type="FunFam" id="2.40.70.10:FF:000045">
    <property type="entry name" value="Basic 7S globulin"/>
    <property type="match status" value="1"/>
</dbReference>
<reference evidence="7" key="1">
    <citation type="submission" date="2022-02" db="EMBL/GenBank/DDBJ databases">
        <authorList>
            <person name="Henning P.M."/>
            <person name="McCubbin A.G."/>
            <person name="Shore J.S."/>
        </authorList>
    </citation>
    <scope>NUCLEOTIDE SEQUENCE</scope>
    <source>
        <strain evidence="7">F60SS</strain>
        <tissue evidence="7">Leaves</tissue>
    </source>
</reference>
<organism evidence="7 8">
    <name type="scientific">Turnera subulata</name>
    <dbReference type="NCBI Taxonomy" id="218843"/>
    <lineage>
        <taxon>Eukaryota</taxon>
        <taxon>Viridiplantae</taxon>
        <taxon>Streptophyta</taxon>
        <taxon>Embryophyta</taxon>
        <taxon>Tracheophyta</taxon>
        <taxon>Spermatophyta</taxon>
        <taxon>Magnoliopsida</taxon>
        <taxon>eudicotyledons</taxon>
        <taxon>Gunneridae</taxon>
        <taxon>Pentapetalae</taxon>
        <taxon>rosids</taxon>
        <taxon>fabids</taxon>
        <taxon>Malpighiales</taxon>
        <taxon>Passifloraceae</taxon>
        <taxon>Turnera</taxon>
    </lineage>
</organism>
<evidence type="ECO:0000259" key="6">
    <source>
        <dbReference type="PROSITE" id="PS51767"/>
    </source>
</evidence>
<dbReference type="GO" id="GO:0006508">
    <property type="term" value="P:proteolysis"/>
    <property type="evidence" value="ECO:0007669"/>
    <property type="project" value="InterPro"/>
</dbReference>
<dbReference type="PANTHER" id="PTHR47965">
    <property type="entry name" value="ASPARTYL PROTEASE-RELATED"/>
    <property type="match status" value="1"/>
</dbReference>
<dbReference type="EMBL" id="JAKUCV010000839">
    <property type="protein sequence ID" value="KAJ4848686.1"/>
    <property type="molecule type" value="Genomic_DNA"/>
</dbReference>
<evidence type="ECO:0000256" key="4">
    <source>
        <dbReference type="ARBA" id="ARBA00022729"/>
    </source>
</evidence>
<accession>A0A9Q0JMY3</accession>